<sequence length="70" mass="8436">MLCYPPLHEQFVSHHRGLSKNKAPMKVLAYPWLREEEENEETKEKEEKDVNQGFFTTKKRGEDEEKEEEK</sequence>
<feature type="region of interest" description="Disordered" evidence="1">
    <location>
        <begin position="36"/>
        <end position="70"/>
    </location>
</feature>
<dbReference type="AlphaFoldDB" id="A0A183DAS9"/>
<evidence type="ECO:0000256" key="1">
    <source>
        <dbReference type="SAM" id="MobiDB-lite"/>
    </source>
</evidence>
<accession>A0A183DAS9</accession>
<name>A0A183DAS9_9BILA</name>
<organism evidence="4">
    <name type="scientific">Gongylonema pulchrum</name>
    <dbReference type="NCBI Taxonomy" id="637853"/>
    <lineage>
        <taxon>Eukaryota</taxon>
        <taxon>Metazoa</taxon>
        <taxon>Ecdysozoa</taxon>
        <taxon>Nematoda</taxon>
        <taxon>Chromadorea</taxon>
        <taxon>Rhabditida</taxon>
        <taxon>Spirurina</taxon>
        <taxon>Spiruromorpha</taxon>
        <taxon>Spiruroidea</taxon>
        <taxon>Gongylonematidae</taxon>
        <taxon>Gongylonema</taxon>
    </lineage>
</organism>
<evidence type="ECO:0000313" key="2">
    <source>
        <dbReference type="EMBL" id="VDK52271.1"/>
    </source>
</evidence>
<dbReference type="WBParaSite" id="GPUH_0000582801-mRNA-1">
    <property type="protein sequence ID" value="GPUH_0000582801-mRNA-1"/>
    <property type="gene ID" value="GPUH_0000582801"/>
</dbReference>
<feature type="compositionally biased region" description="Basic and acidic residues" evidence="1">
    <location>
        <begin position="59"/>
        <end position="70"/>
    </location>
</feature>
<evidence type="ECO:0000313" key="3">
    <source>
        <dbReference type="Proteomes" id="UP000271098"/>
    </source>
</evidence>
<proteinExistence type="predicted"/>
<dbReference type="Proteomes" id="UP000271098">
    <property type="component" value="Unassembled WGS sequence"/>
</dbReference>
<reference evidence="2 3" key="2">
    <citation type="submission" date="2018-11" db="EMBL/GenBank/DDBJ databases">
        <authorList>
            <consortium name="Pathogen Informatics"/>
        </authorList>
    </citation>
    <scope>NUCLEOTIDE SEQUENCE [LARGE SCALE GENOMIC DNA]</scope>
</reference>
<gene>
    <name evidence="2" type="ORF">GPUH_LOCUS5818</name>
</gene>
<reference evidence="4" key="1">
    <citation type="submission" date="2016-06" db="UniProtKB">
        <authorList>
            <consortium name="WormBaseParasite"/>
        </authorList>
    </citation>
    <scope>IDENTIFICATION</scope>
</reference>
<evidence type="ECO:0000313" key="4">
    <source>
        <dbReference type="WBParaSite" id="GPUH_0000582801-mRNA-1"/>
    </source>
</evidence>
<dbReference type="EMBL" id="UYRT01012776">
    <property type="protein sequence ID" value="VDK52271.1"/>
    <property type="molecule type" value="Genomic_DNA"/>
</dbReference>
<protein>
    <submittedName>
        <fullName evidence="2 4">Uncharacterized protein</fullName>
    </submittedName>
</protein>
<keyword evidence="3" id="KW-1185">Reference proteome</keyword>